<comment type="caution">
    <text evidence="1">The sequence shown here is derived from an EMBL/GenBank/DDBJ whole genome shotgun (WGS) entry which is preliminary data.</text>
</comment>
<evidence type="ECO:0000313" key="1">
    <source>
        <dbReference type="EMBL" id="EHQ61314.1"/>
    </source>
</evidence>
<reference evidence="1 2" key="1">
    <citation type="journal article" date="2012" name="J. Bacteriol.">
        <title>Genome Sequence of the Pattern-Forming Social Bacterium Paenibacillus dendritiformis C454 Chiral Morphotype.</title>
        <authorList>
            <person name="Sirota-Madi A."/>
            <person name="Olender T."/>
            <person name="Helman Y."/>
            <person name="Brainis I."/>
            <person name="Finkelshtein A."/>
            <person name="Roth D."/>
            <person name="Hagai E."/>
            <person name="Leshkowitz D."/>
            <person name="Brodsky L."/>
            <person name="Galatenko V."/>
            <person name="Nikolaev V."/>
            <person name="Gutnick D.L."/>
            <person name="Lancet D."/>
            <person name="Ben-Jacob E."/>
        </authorList>
    </citation>
    <scope>NUCLEOTIDE SEQUENCE [LARGE SCALE GENOMIC DNA]</scope>
    <source>
        <strain evidence="1 2">C454</strain>
    </source>
</reference>
<dbReference type="AlphaFoldDB" id="H3SI02"/>
<accession>H3SI02</accession>
<dbReference type="EMBL" id="AHKH01000041">
    <property type="protein sequence ID" value="EHQ61314.1"/>
    <property type="molecule type" value="Genomic_DNA"/>
</dbReference>
<dbReference type="STRING" id="1131935.PDENDC454_15822"/>
<evidence type="ECO:0000313" key="2">
    <source>
        <dbReference type="Proteomes" id="UP000003900"/>
    </source>
</evidence>
<dbReference type="Proteomes" id="UP000003900">
    <property type="component" value="Unassembled WGS sequence"/>
</dbReference>
<proteinExistence type="predicted"/>
<gene>
    <name evidence="1" type="ORF">PDENDC454_15822</name>
</gene>
<sequence length="90" mass="10838">MNHQEEDEEKVDYFSSYKQIKQVQWEAAREAEQSRLWRAFTAGRLSGEEVRERALHVLNDLLNSERDDVRLRAAEIIMSGCRRRRWFALR</sequence>
<organism evidence="1 2">
    <name type="scientific">Paenibacillus dendritiformis C454</name>
    <dbReference type="NCBI Taxonomy" id="1131935"/>
    <lineage>
        <taxon>Bacteria</taxon>
        <taxon>Bacillati</taxon>
        <taxon>Bacillota</taxon>
        <taxon>Bacilli</taxon>
        <taxon>Bacillales</taxon>
        <taxon>Paenibacillaceae</taxon>
        <taxon>Paenibacillus</taxon>
    </lineage>
</organism>
<dbReference type="PATRIC" id="fig|1131935.3.peg.3293"/>
<name>H3SI02_9BACL</name>
<protein>
    <submittedName>
        <fullName evidence="1">Uncharacterized protein</fullName>
    </submittedName>
</protein>
<keyword evidence="2" id="KW-1185">Reference proteome</keyword>